<protein>
    <recommendedName>
        <fullName evidence="4">TPR-repeat-containing protein</fullName>
    </recommendedName>
</protein>
<feature type="region of interest" description="Disordered" evidence="1">
    <location>
        <begin position="393"/>
        <end position="420"/>
    </location>
</feature>
<keyword evidence="3" id="KW-1185">Reference proteome</keyword>
<feature type="region of interest" description="Disordered" evidence="1">
    <location>
        <begin position="331"/>
        <end position="351"/>
    </location>
</feature>
<dbReference type="EMBL" id="FOZN01000001">
    <property type="protein sequence ID" value="SFR97194.1"/>
    <property type="molecule type" value="Genomic_DNA"/>
</dbReference>
<dbReference type="Proteomes" id="UP000198506">
    <property type="component" value="Unassembled WGS sequence"/>
</dbReference>
<comment type="caution">
    <text evidence="2">The sequence shown here is derived from an EMBL/GenBank/DDBJ whole genome shotgun (WGS) entry which is preliminary data.</text>
</comment>
<evidence type="ECO:0000313" key="2">
    <source>
        <dbReference type="EMBL" id="SFR97194.1"/>
    </source>
</evidence>
<proteinExistence type="predicted"/>
<feature type="compositionally biased region" description="Acidic residues" evidence="1">
    <location>
        <begin position="280"/>
        <end position="296"/>
    </location>
</feature>
<gene>
    <name evidence="2" type="ORF">SAMN04487783_0069</name>
</gene>
<name>A0AA94KYB3_9MICO</name>
<reference evidence="2 3" key="1">
    <citation type="submission" date="2016-10" db="EMBL/GenBank/DDBJ databases">
        <authorList>
            <person name="Varghese N."/>
            <person name="Submissions S."/>
        </authorList>
    </citation>
    <scope>NUCLEOTIDE SEQUENCE [LARGE SCALE GENOMIC DNA]</scope>
    <source>
        <strain evidence="2 3">IAM 15147</strain>
    </source>
</reference>
<dbReference type="AlphaFoldDB" id="A0AA94KYB3"/>
<feature type="region of interest" description="Disordered" evidence="1">
    <location>
        <begin position="241"/>
        <end position="298"/>
    </location>
</feature>
<feature type="compositionally biased region" description="Low complexity" evidence="1">
    <location>
        <begin position="269"/>
        <end position="279"/>
    </location>
</feature>
<evidence type="ECO:0000313" key="3">
    <source>
        <dbReference type="Proteomes" id="UP000198506"/>
    </source>
</evidence>
<accession>A0AA94KYB3</accession>
<feature type="compositionally biased region" description="Low complexity" evidence="1">
    <location>
        <begin position="333"/>
        <end position="351"/>
    </location>
</feature>
<evidence type="ECO:0008006" key="4">
    <source>
        <dbReference type="Google" id="ProtNLM"/>
    </source>
</evidence>
<organism evidence="2 3">
    <name type="scientific">Agrococcus baldri</name>
    <dbReference type="NCBI Taxonomy" id="153730"/>
    <lineage>
        <taxon>Bacteria</taxon>
        <taxon>Bacillati</taxon>
        <taxon>Actinomycetota</taxon>
        <taxon>Actinomycetes</taxon>
        <taxon>Micrococcales</taxon>
        <taxon>Microbacteriaceae</taxon>
        <taxon>Agrococcus</taxon>
    </lineage>
</organism>
<sequence>MRDDDFVAPDLPEDIQAEDLDIGARAQLKTLTKENAEYVAKHMAMAGQLIDDNPELAHQHALTAARRAGRIGVVRETLAITAYQLGDFALALRELRTYRRITGRDDQLPLMADCERGLGRPEKALELARSVDASTLDTAVRVELAIVKSGARLDLGQQDAALEELRIPELRKDKAFEYSPALFASFAGVLEELGRDDEAAEWFALADRAIDALEAAMAPGELEYVGITTEVGEPIEPVVGDEGVALDPVDGAEPAEPTSNDEALETARDAAASTAVEAADVPENEDETADSDDSADAEPIIETADVPDVDEAPAAAEAEPVVDVEDVPDGDAAEASAADAPASAAGDVPVDAAADAPVDAAADAPVDVPVAAPAAQQDDVLFGDALFGDDLIEPVGTAEAGTEEIDQDRAGEAQRDGDER</sequence>
<feature type="region of interest" description="Disordered" evidence="1">
    <location>
        <begin position="304"/>
        <end position="323"/>
    </location>
</feature>
<feature type="compositionally biased region" description="Basic and acidic residues" evidence="1">
    <location>
        <begin position="407"/>
        <end position="420"/>
    </location>
</feature>
<evidence type="ECO:0000256" key="1">
    <source>
        <dbReference type="SAM" id="MobiDB-lite"/>
    </source>
</evidence>